<gene>
    <name evidence="2" type="ORF">ACFQ1S_09895</name>
</gene>
<feature type="transmembrane region" description="Helical" evidence="1">
    <location>
        <begin position="20"/>
        <end position="40"/>
    </location>
</feature>
<accession>A0ABW3M6Z8</accession>
<evidence type="ECO:0000256" key="1">
    <source>
        <dbReference type="SAM" id="Phobius"/>
    </source>
</evidence>
<protein>
    <submittedName>
        <fullName evidence="2">Uncharacterized protein</fullName>
    </submittedName>
</protein>
<evidence type="ECO:0000313" key="3">
    <source>
        <dbReference type="Proteomes" id="UP001597045"/>
    </source>
</evidence>
<keyword evidence="1" id="KW-0812">Transmembrane</keyword>
<keyword evidence="1" id="KW-1133">Transmembrane helix</keyword>
<dbReference type="Proteomes" id="UP001597045">
    <property type="component" value="Unassembled WGS sequence"/>
</dbReference>
<sequence>MPDCVLVLPGCVRRRHVPVIWVRVVVLVIVMAFAAWLLWFGHAVPMVVWVLTMVGEVTLMLAPAQAGGRGDVWARCPTPGESRSRRHV</sequence>
<organism evidence="2 3">
    <name type="scientific">Kibdelosporangium lantanae</name>
    <dbReference type="NCBI Taxonomy" id="1497396"/>
    <lineage>
        <taxon>Bacteria</taxon>
        <taxon>Bacillati</taxon>
        <taxon>Actinomycetota</taxon>
        <taxon>Actinomycetes</taxon>
        <taxon>Pseudonocardiales</taxon>
        <taxon>Pseudonocardiaceae</taxon>
        <taxon>Kibdelosporangium</taxon>
    </lineage>
</organism>
<proteinExistence type="predicted"/>
<dbReference type="EMBL" id="JBHTIS010000432">
    <property type="protein sequence ID" value="MFD1045851.1"/>
    <property type="molecule type" value="Genomic_DNA"/>
</dbReference>
<name>A0ABW3M6Z8_9PSEU</name>
<comment type="caution">
    <text evidence="2">The sequence shown here is derived from an EMBL/GenBank/DDBJ whole genome shotgun (WGS) entry which is preliminary data.</text>
</comment>
<evidence type="ECO:0000313" key="2">
    <source>
        <dbReference type="EMBL" id="MFD1045851.1"/>
    </source>
</evidence>
<reference evidence="3" key="1">
    <citation type="journal article" date="2019" name="Int. J. Syst. Evol. Microbiol.">
        <title>The Global Catalogue of Microorganisms (GCM) 10K type strain sequencing project: providing services to taxonomists for standard genome sequencing and annotation.</title>
        <authorList>
            <consortium name="The Broad Institute Genomics Platform"/>
            <consortium name="The Broad Institute Genome Sequencing Center for Infectious Disease"/>
            <person name="Wu L."/>
            <person name="Ma J."/>
        </authorList>
    </citation>
    <scope>NUCLEOTIDE SEQUENCE [LARGE SCALE GENOMIC DNA]</scope>
    <source>
        <strain evidence="3">JCM 31486</strain>
    </source>
</reference>
<keyword evidence="3" id="KW-1185">Reference proteome</keyword>
<keyword evidence="1" id="KW-0472">Membrane</keyword>
<feature type="transmembrane region" description="Helical" evidence="1">
    <location>
        <begin position="46"/>
        <end position="64"/>
    </location>
</feature>